<dbReference type="InterPro" id="IPR006710">
    <property type="entry name" value="Glyco_hydro_43"/>
</dbReference>
<proteinExistence type="evidence at transcript level"/>
<dbReference type="Pfam" id="PF04616">
    <property type="entry name" value="Glyco_hydro_43"/>
    <property type="match status" value="1"/>
</dbReference>
<dbReference type="PANTHER" id="PTHR43772">
    <property type="entry name" value="ENDO-1,4-BETA-XYLANASE"/>
    <property type="match status" value="1"/>
</dbReference>
<dbReference type="VEuPathDB" id="FungiDB:ATEG_00093"/>
<dbReference type="PANTHER" id="PTHR43772:SF5">
    <property type="entry name" value="BETA-1,4-XYLOSIDASE (EUROFUNG)"/>
    <property type="match status" value="1"/>
</dbReference>
<dbReference type="GO" id="GO:0005975">
    <property type="term" value="P:carbohydrate metabolic process"/>
    <property type="evidence" value="ECO:0007669"/>
    <property type="project" value="InterPro"/>
</dbReference>
<name>H9BYY0_ASPTE</name>
<evidence type="ECO:0000256" key="1">
    <source>
        <dbReference type="ARBA" id="ARBA00009865"/>
    </source>
</evidence>
<evidence type="ECO:0000256" key="3">
    <source>
        <dbReference type="ARBA" id="ARBA00022801"/>
    </source>
</evidence>
<dbReference type="InterPro" id="IPR023296">
    <property type="entry name" value="Glyco_hydro_beta-prop_sf"/>
</dbReference>
<reference evidence="7" key="1">
    <citation type="journal article" date="2013" name="Bioresour. Technol.">
        <title>A novel pathway construction in Candida tropicalis for direct xylitol conversion from corncob xylan.</title>
        <authorList>
            <person name="Guo X."/>
            <person name="Zhang R."/>
            <person name="Li Z."/>
            <person name="Dai D."/>
            <person name="Li C."/>
            <person name="Zhou X."/>
        </authorList>
    </citation>
    <scope>NUCLEOTIDE SEQUENCE</scope>
    <source>
        <strain evidence="7">Li-20</strain>
    </source>
</reference>
<dbReference type="SMR" id="H9BYY0"/>
<organism evidence="7">
    <name type="scientific">Aspergillus terreus</name>
    <dbReference type="NCBI Taxonomy" id="33178"/>
    <lineage>
        <taxon>Eukaryota</taxon>
        <taxon>Fungi</taxon>
        <taxon>Dikarya</taxon>
        <taxon>Ascomycota</taxon>
        <taxon>Pezizomycotina</taxon>
        <taxon>Eurotiomycetes</taxon>
        <taxon>Eurotiomycetidae</taxon>
        <taxon>Eurotiales</taxon>
        <taxon>Aspergillaceae</taxon>
        <taxon>Aspergillus</taxon>
        <taxon>Aspergillus subgen. Circumdati</taxon>
    </lineage>
</organism>
<dbReference type="InterPro" id="IPR052176">
    <property type="entry name" value="Glycosyl_Hydrlase_43_Enz"/>
</dbReference>
<dbReference type="GO" id="GO:0009044">
    <property type="term" value="F:xylan 1,4-beta-xylosidase activity"/>
    <property type="evidence" value="ECO:0007669"/>
    <property type="project" value="UniProtKB-EC"/>
</dbReference>
<evidence type="ECO:0000256" key="6">
    <source>
        <dbReference type="RuleBase" id="RU361187"/>
    </source>
</evidence>
<comment type="similarity">
    <text evidence="1 6">Belongs to the glycosyl hydrolase 43 family.</text>
</comment>
<dbReference type="Gene3D" id="2.115.10.20">
    <property type="entry name" value="Glycosyl hydrolase domain, family 43"/>
    <property type="match status" value="1"/>
</dbReference>
<evidence type="ECO:0000313" key="7">
    <source>
        <dbReference type="EMBL" id="AFD63137.1"/>
    </source>
</evidence>
<dbReference type="EMBL" id="JQ087497">
    <property type="protein sequence ID" value="AFD63137.1"/>
    <property type="molecule type" value="mRNA"/>
</dbReference>
<dbReference type="EC" id="3.2.1.37" evidence="7"/>
<feature type="site" description="Important for catalytic activity, responsible for pKa modulation of the active site Glu and correct orientation of both the proton donor and substrate" evidence="5">
    <location>
        <position position="362"/>
    </location>
</feature>
<keyword evidence="3 6" id="KW-0378">Hydrolase</keyword>
<protein>
    <submittedName>
        <fullName evidence="7">Beta-xylosidase</fullName>
        <ecNumber evidence="7">3.2.1.37</ecNumber>
    </submittedName>
</protein>
<keyword evidence="4 6" id="KW-0326">Glycosidase</keyword>
<evidence type="ECO:0000256" key="4">
    <source>
        <dbReference type="ARBA" id="ARBA00023295"/>
    </source>
</evidence>
<keyword evidence="2" id="KW-0732">Signal</keyword>
<accession>H9BYY0</accession>
<evidence type="ECO:0000256" key="5">
    <source>
        <dbReference type="PIRSR" id="PIRSR606710-2"/>
    </source>
</evidence>
<dbReference type="SUPFAM" id="SSF75005">
    <property type="entry name" value="Arabinanase/levansucrase/invertase"/>
    <property type="match status" value="1"/>
</dbReference>
<dbReference type="AlphaFoldDB" id="H9BYY0"/>
<sequence length="556" mass="63571">MTNDDHESPDFSFLGLLYSPTSTEELTRMLQEQQQSQSRLSPEFLDLLDLLRTPLAPLVSISTGRPHPDFPKTLLAYHLLTSAQLDALFTYYHQVWPPVPETYMYPIAVPAQVVVDRDWDVDIEEKRRWFGSFIGLGGCDVPLHFVVPNVPDISWMFMDRRETVEEMLERMEREWQQALCRDRWIEEYNTYSETGKTTYGSADRRHYGFIHGTHHLHQPSILNSPSYKMASPPLVTHMYTADPSAHVFNGKLYIYPSHDRETDIQFNDNGDQYDMVDYHVLSMDEVGGPVTDHGVALTAADVPWVSKQLWAPDAATKDGKYYLYFPARDHDGIFRIGVAVADDPAGPFKAEPSYIPGSYSIDPASFVDDADGRGYLYFGGIWGGQLQCWSRNEAGEWTVFDASKQGPQEPAGPGVKALFPRVARLSEDMLSFDTPVRELEILDENGQPIAADDHERRFFEAAWMHKYNGKYYFSYSTGDTHYLVYAVGDSPFGPFTYRGRILEPVIGWTTHHSIAEFRGKWYLFYHDCEMSGGVSHLRSVRMREIGYDEKGDIHLK</sequence>
<evidence type="ECO:0000256" key="2">
    <source>
        <dbReference type="ARBA" id="ARBA00022729"/>
    </source>
</evidence>
<dbReference type="CDD" id="cd18619">
    <property type="entry name" value="GH43_CoXyl43_like"/>
    <property type="match status" value="1"/>
</dbReference>